<proteinExistence type="predicted"/>
<dbReference type="AlphaFoldDB" id="A0A382RCT7"/>
<accession>A0A382RCT7</accession>
<keyword evidence="1" id="KW-0812">Transmembrane</keyword>
<evidence type="ECO:0000313" key="2">
    <source>
        <dbReference type="EMBL" id="SVC94967.1"/>
    </source>
</evidence>
<sequence length="96" mass="11127">MDPNFISSLDWIEYRDLVSFLWLFPILIFVFSTSILISFGIIPSLVESKEIPEKAQRLRPLLYLSAIGAITGFIVVLFVARDMTGVIENTYLRWWI</sequence>
<gene>
    <name evidence="2" type="ORF">METZ01_LOCUS347821</name>
</gene>
<evidence type="ECO:0000256" key="1">
    <source>
        <dbReference type="SAM" id="Phobius"/>
    </source>
</evidence>
<dbReference type="EMBL" id="UINC01120462">
    <property type="protein sequence ID" value="SVC94967.1"/>
    <property type="molecule type" value="Genomic_DNA"/>
</dbReference>
<reference evidence="2" key="1">
    <citation type="submission" date="2018-05" db="EMBL/GenBank/DDBJ databases">
        <authorList>
            <person name="Lanie J.A."/>
            <person name="Ng W.-L."/>
            <person name="Kazmierczak K.M."/>
            <person name="Andrzejewski T.M."/>
            <person name="Davidsen T.M."/>
            <person name="Wayne K.J."/>
            <person name="Tettelin H."/>
            <person name="Glass J.I."/>
            <person name="Rusch D."/>
            <person name="Podicherti R."/>
            <person name="Tsui H.-C.T."/>
            <person name="Winkler M.E."/>
        </authorList>
    </citation>
    <scope>NUCLEOTIDE SEQUENCE</scope>
</reference>
<name>A0A382RCT7_9ZZZZ</name>
<feature type="transmembrane region" description="Helical" evidence="1">
    <location>
        <begin position="20"/>
        <end position="41"/>
    </location>
</feature>
<organism evidence="2">
    <name type="scientific">marine metagenome</name>
    <dbReference type="NCBI Taxonomy" id="408172"/>
    <lineage>
        <taxon>unclassified sequences</taxon>
        <taxon>metagenomes</taxon>
        <taxon>ecological metagenomes</taxon>
    </lineage>
</organism>
<feature type="transmembrane region" description="Helical" evidence="1">
    <location>
        <begin position="61"/>
        <end position="80"/>
    </location>
</feature>
<keyword evidence="1" id="KW-0472">Membrane</keyword>
<keyword evidence="1" id="KW-1133">Transmembrane helix</keyword>
<protein>
    <submittedName>
        <fullName evidence="2">Uncharacterized protein</fullName>
    </submittedName>
</protein>